<dbReference type="SUPFAM" id="SSF47823">
    <property type="entry name" value="lambda integrase-like, N-terminal domain"/>
    <property type="match status" value="1"/>
</dbReference>
<protein>
    <submittedName>
        <fullName evidence="5">Uncharacterized protein LOC116306659</fullName>
    </submittedName>
</protein>
<keyword evidence="2" id="KW-0233">DNA recombination</keyword>
<dbReference type="OrthoDB" id="3017464at2759"/>
<keyword evidence="4" id="KW-1185">Reference proteome</keyword>
<dbReference type="InterPro" id="IPR011010">
    <property type="entry name" value="DNA_brk_join_enz"/>
</dbReference>
<dbReference type="Gene3D" id="1.10.150.130">
    <property type="match status" value="1"/>
</dbReference>
<dbReference type="InterPro" id="IPR010998">
    <property type="entry name" value="Integrase_recombinase_N"/>
</dbReference>
<evidence type="ECO:0000313" key="5">
    <source>
        <dbReference type="RefSeq" id="XP_031572598.1"/>
    </source>
</evidence>
<evidence type="ECO:0000313" key="4">
    <source>
        <dbReference type="Proteomes" id="UP000515163"/>
    </source>
</evidence>
<dbReference type="KEGG" id="aten:116306659"/>
<organism evidence="4 5">
    <name type="scientific">Actinia tenebrosa</name>
    <name type="common">Australian red waratah sea anemone</name>
    <dbReference type="NCBI Taxonomy" id="6105"/>
    <lineage>
        <taxon>Eukaryota</taxon>
        <taxon>Metazoa</taxon>
        <taxon>Cnidaria</taxon>
        <taxon>Anthozoa</taxon>
        <taxon>Hexacorallia</taxon>
        <taxon>Actiniaria</taxon>
        <taxon>Actiniidae</taxon>
        <taxon>Actinia</taxon>
    </lineage>
</organism>
<dbReference type="InterPro" id="IPR013762">
    <property type="entry name" value="Integrase-like_cat_sf"/>
</dbReference>
<accession>A0A6P8J3K7</accession>
<dbReference type="GO" id="GO:0006310">
    <property type="term" value="P:DNA recombination"/>
    <property type="evidence" value="ECO:0007669"/>
    <property type="project" value="UniProtKB-KW"/>
</dbReference>
<evidence type="ECO:0000259" key="3">
    <source>
        <dbReference type="PROSITE" id="PS51898"/>
    </source>
</evidence>
<dbReference type="RefSeq" id="XP_031572598.1">
    <property type="nucleotide sequence ID" value="XM_031716738.1"/>
</dbReference>
<dbReference type="PANTHER" id="PTHR34605:SF3">
    <property type="entry name" value="P CELL-TYPE AGGLUTINATION PROTEIN MAP4-LIKE-RELATED"/>
    <property type="match status" value="1"/>
</dbReference>
<dbReference type="AlphaFoldDB" id="A0A6P8J3K7"/>
<evidence type="ECO:0000256" key="1">
    <source>
        <dbReference type="ARBA" id="ARBA00023125"/>
    </source>
</evidence>
<keyword evidence="1" id="KW-0238">DNA-binding</keyword>
<evidence type="ECO:0000256" key="2">
    <source>
        <dbReference type="ARBA" id="ARBA00023172"/>
    </source>
</evidence>
<dbReference type="InterPro" id="IPR052925">
    <property type="entry name" value="Phage_Integrase-like_Recomb"/>
</dbReference>
<reference evidence="5" key="1">
    <citation type="submission" date="2025-08" db="UniProtKB">
        <authorList>
            <consortium name="RefSeq"/>
        </authorList>
    </citation>
    <scope>IDENTIFICATION</scope>
    <source>
        <tissue evidence="5">Tentacle</tissue>
    </source>
</reference>
<name>A0A6P8J3K7_ACTTE</name>
<dbReference type="Proteomes" id="UP000515163">
    <property type="component" value="Unplaced"/>
</dbReference>
<gene>
    <name evidence="5" type="primary">LOC116306659</name>
</gene>
<dbReference type="GO" id="GO:0003677">
    <property type="term" value="F:DNA binding"/>
    <property type="evidence" value="ECO:0007669"/>
    <property type="project" value="UniProtKB-KW"/>
</dbReference>
<proteinExistence type="predicted"/>
<dbReference type="PROSITE" id="PS51898">
    <property type="entry name" value="TYR_RECOMBINASE"/>
    <property type="match status" value="1"/>
</dbReference>
<feature type="domain" description="Tyr recombinase" evidence="3">
    <location>
        <begin position="129"/>
        <end position="333"/>
    </location>
</feature>
<sequence>MSQARAHSDPGSRVGGLHISALEARCRELMKEGLAQSTRRSYASAQNRFTAFCLQFGKAHADGSVCPADEWTLCLFASFLSQSLNHASIKAYLSAVRALHVEQGFPDPLLDRPRLQRVIRGIKRVHGTKATDRLPITDDIMWLIHGHLDMSQVDHLMFWAACCLAYFGFMRSAEFTVPKLSSYSSAIHLSVQDIAVDSIDAPSCLCVYIKASKTDPFRKGCRVYVGRATPPLCAVHSLLAYLKIRGDSPGPLILLQSGQPLTRPLLTNWLRKLLLLANIPGNYSSHSFRIGAATVAARNGVPDHLIQSMGRWSSNAYQRYIRSPVEVLASASARLSK</sequence>
<dbReference type="PANTHER" id="PTHR34605">
    <property type="entry name" value="PHAGE_INTEGRASE DOMAIN-CONTAINING PROTEIN"/>
    <property type="match status" value="1"/>
</dbReference>
<dbReference type="InterPro" id="IPR002104">
    <property type="entry name" value="Integrase_catalytic"/>
</dbReference>
<dbReference type="InParanoid" id="A0A6P8J3K7"/>
<dbReference type="GO" id="GO:0015074">
    <property type="term" value="P:DNA integration"/>
    <property type="evidence" value="ECO:0007669"/>
    <property type="project" value="InterPro"/>
</dbReference>
<dbReference type="GeneID" id="116306659"/>
<dbReference type="Gene3D" id="1.10.443.10">
    <property type="entry name" value="Intergrase catalytic core"/>
    <property type="match status" value="1"/>
</dbReference>
<dbReference type="SUPFAM" id="SSF56349">
    <property type="entry name" value="DNA breaking-rejoining enzymes"/>
    <property type="match status" value="1"/>
</dbReference>